<accession>A0A151Z4B0</accession>
<dbReference type="PANTHER" id="PTHR33558:SF1">
    <property type="entry name" value="GLUTAREDOXIN-LIKE PROTEIN C5ORF63 HOMOLOG"/>
    <property type="match status" value="1"/>
</dbReference>
<keyword evidence="1" id="KW-0249">Electron transport</keyword>
<evidence type="ECO:0000256" key="1">
    <source>
        <dbReference type="RuleBase" id="RU363082"/>
    </source>
</evidence>
<dbReference type="InterPro" id="IPR036249">
    <property type="entry name" value="Thioredoxin-like_sf"/>
</dbReference>
<sequence length="102" mass="12210">MIRLQNYLFSKTQPIVIKFFTKPICSLCLEAKEDLYPILDEIGTDKFLVKEINIDLEENKEYYDKFKFDIPVAMIDNQVLFKHRVNDLDKLFYDLESKLKPK</sequence>
<keyword evidence="1" id="KW-0813">Transport</keyword>
<evidence type="ECO:0000313" key="2">
    <source>
        <dbReference type="EMBL" id="KYQ88781.1"/>
    </source>
</evidence>
<proteinExistence type="inferred from homology"/>
<dbReference type="Proteomes" id="UP000076078">
    <property type="component" value="Unassembled WGS sequence"/>
</dbReference>
<dbReference type="OrthoDB" id="429967at2759"/>
<dbReference type="Pfam" id="PF05768">
    <property type="entry name" value="Glrx-like"/>
    <property type="match status" value="1"/>
</dbReference>
<dbReference type="SUPFAM" id="SSF52833">
    <property type="entry name" value="Thioredoxin-like"/>
    <property type="match status" value="1"/>
</dbReference>
<organism evidence="2 3">
    <name type="scientific">Tieghemostelium lacteum</name>
    <name type="common">Slime mold</name>
    <name type="synonym">Dictyostelium lacteum</name>
    <dbReference type="NCBI Taxonomy" id="361077"/>
    <lineage>
        <taxon>Eukaryota</taxon>
        <taxon>Amoebozoa</taxon>
        <taxon>Evosea</taxon>
        <taxon>Eumycetozoa</taxon>
        <taxon>Dictyostelia</taxon>
        <taxon>Dictyosteliales</taxon>
        <taxon>Raperosteliaceae</taxon>
        <taxon>Tieghemostelium</taxon>
    </lineage>
</organism>
<keyword evidence="3" id="KW-1185">Reference proteome</keyword>
<comment type="caution">
    <text evidence="2">The sequence shown here is derived from an EMBL/GenBank/DDBJ whole genome shotgun (WGS) entry which is preliminary data.</text>
</comment>
<protein>
    <recommendedName>
        <fullName evidence="1">Glutaredoxin-like protein</fullName>
    </recommendedName>
</protein>
<dbReference type="PANTHER" id="PTHR33558">
    <property type="entry name" value="GLUTAREDOXIN-LIKE PROTEIN C5ORF63 HOMOLOG"/>
    <property type="match status" value="1"/>
</dbReference>
<dbReference type="EMBL" id="LODT01000047">
    <property type="protein sequence ID" value="KYQ88781.1"/>
    <property type="molecule type" value="Genomic_DNA"/>
</dbReference>
<name>A0A151Z4B0_TIELA</name>
<dbReference type="InterPro" id="IPR052565">
    <property type="entry name" value="Glutaredoxin-like_YDR286C"/>
</dbReference>
<reference evidence="2 3" key="1">
    <citation type="submission" date="2015-12" db="EMBL/GenBank/DDBJ databases">
        <title>Dictyostelia acquired genes for synthesis and detection of signals that induce cell-type specialization by lateral gene transfer from prokaryotes.</title>
        <authorList>
            <person name="Gloeckner G."/>
            <person name="Schaap P."/>
        </authorList>
    </citation>
    <scope>NUCLEOTIDE SEQUENCE [LARGE SCALE GENOMIC DNA]</scope>
    <source>
        <strain evidence="2 3">TK</strain>
    </source>
</reference>
<dbReference type="STRING" id="361077.A0A151Z4B0"/>
<comment type="similarity">
    <text evidence="1">Belongs to the glutaredoxin family.</text>
</comment>
<dbReference type="InterPro" id="IPR008554">
    <property type="entry name" value="Glutaredoxin-like"/>
</dbReference>
<gene>
    <name evidence="2" type="ORF">DLAC_11819</name>
</gene>
<evidence type="ECO:0000313" key="3">
    <source>
        <dbReference type="Proteomes" id="UP000076078"/>
    </source>
</evidence>
<dbReference type="InParanoid" id="A0A151Z4B0"/>
<dbReference type="AlphaFoldDB" id="A0A151Z4B0"/>
<dbReference type="OMA" id="IRFFSRP"/>
<dbReference type="Gene3D" id="3.40.30.10">
    <property type="entry name" value="Glutaredoxin"/>
    <property type="match status" value="1"/>
</dbReference>